<sequence length="220" mass="24195">MYTIAFDTTAASCSVALMKDDKLLDSFVEEMDFGQAEVLIPAIRDLLAKHNLEVRDLGLMVVCVGPGSFTGVRSSISAARAFGLACPQMVVGGVSSFDAYAYALSWNPEEIAPVNAVIIETKREDFYYQLFDEHLNKISDPSAAVRDDIIAALRDKKVTFVGDGVERFLASPTGLSIHAIVMKPHLDVEDLARCGLRKFNRKTTDYPKPLYLRAPDVCVK</sequence>
<dbReference type="NCBIfam" id="TIGR03725">
    <property type="entry name" value="T6A_YeaZ"/>
    <property type="match status" value="1"/>
</dbReference>
<gene>
    <name evidence="2" type="primary">tsaB</name>
    <name evidence="2" type="ORF">IAD20_04615</name>
</gene>
<evidence type="ECO:0000313" key="3">
    <source>
        <dbReference type="Proteomes" id="UP000824107"/>
    </source>
</evidence>
<dbReference type="Pfam" id="PF00814">
    <property type="entry name" value="TsaD"/>
    <property type="match status" value="1"/>
</dbReference>
<feature type="domain" description="Gcp-like" evidence="1">
    <location>
        <begin position="36"/>
        <end position="133"/>
    </location>
</feature>
<accession>A0A9D1SAW6</accession>
<reference evidence="2" key="2">
    <citation type="journal article" date="2021" name="PeerJ">
        <title>Extensive microbial diversity within the chicken gut microbiome revealed by metagenomics and culture.</title>
        <authorList>
            <person name="Gilroy R."/>
            <person name="Ravi A."/>
            <person name="Getino M."/>
            <person name="Pursley I."/>
            <person name="Horton D.L."/>
            <person name="Alikhan N.F."/>
            <person name="Baker D."/>
            <person name="Gharbi K."/>
            <person name="Hall N."/>
            <person name="Watson M."/>
            <person name="Adriaenssens E.M."/>
            <person name="Foster-Nyarko E."/>
            <person name="Jarju S."/>
            <person name="Secka A."/>
            <person name="Antonio M."/>
            <person name="Oren A."/>
            <person name="Chaudhuri R.R."/>
            <person name="La Ragione R."/>
            <person name="Hildebrand F."/>
            <person name="Pallen M.J."/>
        </authorList>
    </citation>
    <scope>NUCLEOTIDE SEQUENCE</scope>
    <source>
        <strain evidence="2">ChiW3-316</strain>
    </source>
</reference>
<dbReference type="EMBL" id="DVNC01000029">
    <property type="protein sequence ID" value="HIU53346.1"/>
    <property type="molecule type" value="Genomic_DNA"/>
</dbReference>
<dbReference type="InterPro" id="IPR000905">
    <property type="entry name" value="Gcp-like_dom"/>
</dbReference>
<name>A0A9D1SAW6_9PROT</name>
<proteinExistence type="predicted"/>
<reference evidence="2" key="1">
    <citation type="submission" date="2020-10" db="EMBL/GenBank/DDBJ databases">
        <authorList>
            <person name="Gilroy R."/>
        </authorList>
    </citation>
    <scope>NUCLEOTIDE SEQUENCE</scope>
    <source>
        <strain evidence="2">ChiW3-316</strain>
    </source>
</reference>
<dbReference type="SUPFAM" id="SSF53067">
    <property type="entry name" value="Actin-like ATPase domain"/>
    <property type="match status" value="1"/>
</dbReference>
<dbReference type="GO" id="GO:0002949">
    <property type="term" value="P:tRNA threonylcarbamoyladenosine modification"/>
    <property type="evidence" value="ECO:0007669"/>
    <property type="project" value="InterPro"/>
</dbReference>
<organism evidence="2 3">
    <name type="scientific">Candidatus Scatocola faecipullorum</name>
    <dbReference type="NCBI Taxonomy" id="2840917"/>
    <lineage>
        <taxon>Bacteria</taxon>
        <taxon>Pseudomonadati</taxon>
        <taxon>Pseudomonadota</taxon>
        <taxon>Alphaproteobacteria</taxon>
        <taxon>Rhodospirillales</taxon>
        <taxon>Rhodospirillaceae</taxon>
        <taxon>Rhodospirillaceae incertae sedis</taxon>
        <taxon>Candidatus Scatocola</taxon>
    </lineage>
</organism>
<dbReference type="CDD" id="cd24032">
    <property type="entry name" value="ASKHA_NBD_TsaB"/>
    <property type="match status" value="1"/>
</dbReference>
<evidence type="ECO:0000259" key="1">
    <source>
        <dbReference type="Pfam" id="PF00814"/>
    </source>
</evidence>
<protein>
    <submittedName>
        <fullName evidence="2">tRNA (Adenosine(37)-N6)-threonylcarbamoyltransferase complex dimerization subunit type 1 TsaB</fullName>
    </submittedName>
</protein>
<dbReference type="Proteomes" id="UP000824107">
    <property type="component" value="Unassembled WGS sequence"/>
</dbReference>
<dbReference type="InterPro" id="IPR043129">
    <property type="entry name" value="ATPase_NBD"/>
</dbReference>
<dbReference type="AlphaFoldDB" id="A0A9D1SAW6"/>
<comment type="caution">
    <text evidence="2">The sequence shown here is derived from an EMBL/GenBank/DDBJ whole genome shotgun (WGS) entry which is preliminary data.</text>
</comment>
<dbReference type="Gene3D" id="3.30.420.40">
    <property type="match status" value="2"/>
</dbReference>
<dbReference type="InterPro" id="IPR022496">
    <property type="entry name" value="T6A_TsaB"/>
</dbReference>
<evidence type="ECO:0000313" key="2">
    <source>
        <dbReference type="EMBL" id="HIU53346.1"/>
    </source>
</evidence>